<organism evidence="1 2">
    <name type="scientific">Paenibacillus oryzae</name>
    <dbReference type="NCBI Taxonomy" id="1844972"/>
    <lineage>
        <taxon>Bacteria</taxon>
        <taxon>Bacillati</taxon>
        <taxon>Bacillota</taxon>
        <taxon>Bacilli</taxon>
        <taxon>Bacillales</taxon>
        <taxon>Paenibacillaceae</taxon>
        <taxon>Paenibacillus</taxon>
    </lineage>
</organism>
<reference evidence="1 2" key="1">
    <citation type="submission" date="2016-05" db="EMBL/GenBank/DDBJ databases">
        <title>Paenibacillus oryzae. sp. nov., isolated from the rice root.</title>
        <authorList>
            <person name="Zhang J."/>
            <person name="Zhang X."/>
        </authorList>
    </citation>
    <scope>NUCLEOTIDE SEQUENCE [LARGE SCALE GENOMIC DNA]</scope>
    <source>
        <strain evidence="1 2">1DrF-4</strain>
    </source>
</reference>
<proteinExistence type="predicted"/>
<evidence type="ECO:0000313" key="1">
    <source>
        <dbReference type="EMBL" id="OBR65210.1"/>
    </source>
</evidence>
<comment type="caution">
    <text evidence="1">The sequence shown here is derived from an EMBL/GenBank/DDBJ whole genome shotgun (WGS) entry which is preliminary data.</text>
</comment>
<keyword evidence="2" id="KW-1185">Reference proteome</keyword>
<dbReference type="EMBL" id="LYPA01000060">
    <property type="protein sequence ID" value="OBR65210.1"/>
    <property type="molecule type" value="Genomic_DNA"/>
</dbReference>
<dbReference type="AlphaFoldDB" id="A0A1A5YII2"/>
<sequence>MLFSIAGRRGRQVFYLKERLAVNGIGYKRRNFQGRDDDTLMRIIDTYDKILESFPKREFNLAQWRSYINSISIGLSQKLEDDAKHYDLDNQVTPVINAALSNASKLEETHASFIQATQQLRERFIERFSCDLEVDIILYLGLCNGAGWATSVNGKKTVLLGIEKMIELNWCDLQSVSSLIYHELGHLWHEQVGNFKHSTNKQSEKSIWQLYQEGVAMYCEQLMCNDFSFYHQNKEGWLEWCIKNKEALLHEFMRRVEQEESTQPFFGDWSHYQGYSDVGYYLGCELIKSLLTKYSLTEVANLNIGVITREFKNYARNGE</sequence>
<accession>A0A1A5YII2</accession>
<protein>
    <recommendedName>
        <fullName evidence="3">DUF2268 domain-containing protein</fullName>
    </recommendedName>
</protein>
<evidence type="ECO:0000313" key="2">
    <source>
        <dbReference type="Proteomes" id="UP000092024"/>
    </source>
</evidence>
<dbReference type="STRING" id="1844972.A7K91_00610"/>
<gene>
    <name evidence="1" type="ORF">A7K91_00610</name>
</gene>
<name>A0A1A5YII2_9BACL</name>
<dbReference type="Proteomes" id="UP000092024">
    <property type="component" value="Unassembled WGS sequence"/>
</dbReference>
<evidence type="ECO:0008006" key="3">
    <source>
        <dbReference type="Google" id="ProtNLM"/>
    </source>
</evidence>